<protein>
    <submittedName>
        <fullName evidence="2">Uncharacterized protein</fullName>
    </submittedName>
</protein>
<name>A0ABD2MVR9_9CUCU</name>
<dbReference type="EMBL" id="JABFTP020000021">
    <property type="protein sequence ID" value="KAL3270259.1"/>
    <property type="molecule type" value="Genomic_DNA"/>
</dbReference>
<reference evidence="2 3" key="1">
    <citation type="journal article" date="2021" name="BMC Biol.">
        <title>Horizontally acquired antibacterial genes associated with adaptive radiation of ladybird beetles.</title>
        <authorList>
            <person name="Li H.S."/>
            <person name="Tang X.F."/>
            <person name="Huang Y.H."/>
            <person name="Xu Z.Y."/>
            <person name="Chen M.L."/>
            <person name="Du X.Y."/>
            <person name="Qiu B.Y."/>
            <person name="Chen P.T."/>
            <person name="Zhang W."/>
            <person name="Slipinski A."/>
            <person name="Escalona H.E."/>
            <person name="Waterhouse R.M."/>
            <person name="Zwick A."/>
            <person name="Pang H."/>
        </authorList>
    </citation>
    <scope>NUCLEOTIDE SEQUENCE [LARGE SCALE GENOMIC DNA]</scope>
    <source>
        <strain evidence="2">SYSU2018</strain>
    </source>
</reference>
<evidence type="ECO:0000313" key="2">
    <source>
        <dbReference type="EMBL" id="KAL3270259.1"/>
    </source>
</evidence>
<dbReference type="Proteomes" id="UP001516400">
    <property type="component" value="Unassembled WGS sequence"/>
</dbReference>
<accession>A0ABD2MVR9</accession>
<comment type="caution">
    <text evidence="2">The sequence shown here is derived from an EMBL/GenBank/DDBJ whole genome shotgun (WGS) entry which is preliminary data.</text>
</comment>
<evidence type="ECO:0000313" key="3">
    <source>
        <dbReference type="Proteomes" id="UP001516400"/>
    </source>
</evidence>
<sequence length="109" mass="12312">MEAKESEISWFDDDTLRGSTKSPEVIEEGNQVTIAIFLIMAVATITLLFALGVFIDCRHQKIDSEEAERKRAAKLRLPKIKRILSKRTDKDCIIEDMEQNEASTSNGIV</sequence>
<gene>
    <name evidence="2" type="ORF">HHI36_009315</name>
</gene>
<dbReference type="AlphaFoldDB" id="A0ABD2MVR9"/>
<proteinExistence type="predicted"/>
<keyword evidence="1" id="KW-1133">Transmembrane helix</keyword>
<keyword evidence="1" id="KW-0812">Transmembrane</keyword>
<evidence type="ECO:0000256" key="1">
    <source>
        <dbReference type="SAM" id="Phobius"/>
    </source>
</evidence>
<organism evidence="2 3">
    <name type="scientific">Cryptolaemus montrouzieri</name>
    <dbReference type="NCBI Taxonomy" id="559131"/>
    <lineage>
        <taxon>Eukaryota</taxon>
        <taxon>Metazoa</taxon>
        <taxon>Ecdysozoa</taxon>
        <taxon>Arthropoda</taxon>
        <taxon>Hexapoda</taxon>
        <taxon>Insecta</taxon>
        <taxon>Pterygota</taxon>
        <taxon>Neoptera</taxon>
        <taxon>Endopterygota</taxon>
        <taxon>Coleoptera</taxon>
        <taxon>Polyphaga</taxon>
        <taxon>Cucujiformia</taxon>
        <taxon>Coccinelloidea</taxon>
        <taxon>Coccinellidae</taxon>
        <taxon>Scymninae</taxon>
        <taxon>Scymnini</taxon>
        <taxon>Cryptolaemus</taxon>
    </lineage>
</organism>
<keyword evidence="1" id="KW-0472">Membrane</keyword>
<keyword evidence="3" id="KW-1185">Reference proteome</keyword>
<feature type="transmembrane region" description="Helical" evidence="1">
    <location>
        <begin position="32"/>
        <end position="55"/>
    </location>
</feature>